<dbReference type="SUPFAM" id="SSF56112">
    <property type="entry name" value="Protein kinase-like (PK-like)"/>
    <property type="match status" value="1"/>
</dbReference>
<keyword evidence="3" id="KW-0547">Nucleotide-binding</keyword>
<evidence type="ECO:0000256" key="3">
    <source>
        <dbReference type="ARBA" id="ARBA00022741"/>
    </source>
</evidence>
<proteinExistence type="predicted"/>
<dbReference type="EMBL" id="JARBDR010000342">
    <property type="protein sequence ID" value="KAJ8313545.1"/>
    <property type="molecule type" value="Genomic_DNA"/>
</dbReference>
<dbReference type="Proteomes" id="UP001217089">
    <property type="component" value="Unassembled WGS sequence"/>
</dbReference>
<dbReference type="Pfam" id="PF00069">
    <property type="entry name" value="Pkinase"/>
    <property type="match status" value="1"/>
</dbReference>
<gene>
    <name evidence="8" type="ORF">KUTeg_008106</name>
</gene>
<dbReference type="PROSITE" id="PS50011">
    <property type="entry name" value="PROTEIN_KINASE_DOM"/>
    <property type="match status" value="1"/>
</dbReference>
<evidence type="ECO:0000256" key="6">
    <source>
        <dbReference type="SAM" id="MobiDB-lite"/>
    </source>
</evidence>
<dbReference type="PANTHER" id="PTHR11584:SF369">
    <property type="entry name" value="MITOGEN-ACTIVATED PROTEIN KINASE KINASE KINASE 19-RELATED"/>
    <property type="match status" value="1"/>
</dbReference>
<evidence type="ECO:0000313" key="9">
    <source>
        <dbReference type="Proteomes" id="UP001217089"/>
    </source>
</evidence>
<feature type="region of interest" description="Disordered" evidence="6">
    <location>
        <begin position="1"/>
        <end position="37"/>
    </location>
</feature>
<evidence type="ECO:0000256" key="1">
    <source>
        <dbReference type="ARBA" id="ARBA00022527"/>
    </source>
</evidence>
<keyword evidence="2" id="KW-0808">Transferase</keyword>
<dbReference type="InterPro" id="IPR000719">
    <property type="entry name" value="Prot_kinase_dom"/>
</dbReference>
<evidence type="ECO:0000256" key="2">
    <source>
        <dbReference type="ARBA" id="ARBA00022679"/>
    </source>
</evidence>
<evidence type="ECO:0000313" key="8">
    <source>
        <dbReference type="EMBL" id="KAJ8313545.1"/>
    </source>
</evidence>
<feature type="domain" description="Protein kinase" evidence="7">
    <location>
        <begin position="53"/>
        <end position="162"/>
    </location>
</feature>
<dbReference type="Gene3D" id="1.10.510.10">
    <property type="entry name" value="Transferase(Phosphotransferase) domain 1"/>
    <property type="match status" value="1"/>
</dbReference>
<organism evidence="8 9">
    <name type="scientific">Tegillarca granosa</name>
    <name type="common">Malaysian cockle</name>
    <name type="synonym">Anadara granosa</name>
    <dbReference type="NCBI Taxonomy" id="220873"/>
    <lineage>
        <taxon>Eukaryota</taxon>
        <taxon>Metazoa</taxon>
        <taxon>Spiralia</taxon>
        <taxon>Lophotrochozoa</taxon>
        <taxon>Mollusca</taxon>
        <taxon>Bivalvia</taxon>
        <taxon>Autobranchia</taxon>
        <taxon>Pteriomorphia</taxon>
        <taxon>Arcoida</taxon>
        <taxon>Arcoidea</taxon>
        <taxon>Arcidae</taxon>
        <taxon>Tegillarca</taxon>
    </lineage>
</organism>
<evidence type="ECO:0000256" key="4">
    <source>
        <dbReference type="ARBA" id="ARBA00022777"/>
    </source>
</evidence>
<keyword evidence="4" id="KW-0418">Kinase</keyword>
<dbReference type="InterPro" id="IPR011009">
    <property type="entry name" value="Kinase-like_dom_sf"/>
</dbReference>
<dbReference type="PANTHER" id="PTHR11584">
    <property type="entry name" value="SERINE/THREONINE PROTEIN KINASE"/>
    <property type="match status" value="1"/>
</dbReference>
<sequence length="162" mass="18028">MEIQGMQQDGKFGKCLAPRPSVGRAPSPSVGENKALNPSEMGRYSAEQFGGEFDALESLGEGGFGKIYQGFKETEVLLLQQINHINITKLFGFIKRNGIPEIIMEYAGMNLLKFVLISPTSGYINNEQIWKFTEQGLSALEYLDNRGIIHLDVKHFIAKDSL</sequence>
<evidence type="ECO:0000256" key="5">
    <source>
        <dbReference type="ARBA" id="ARBA00022840"/>
    </source>
</evidence>
<keyword evidence="5" id="KW-0067">ATP-binding</keyword>
<keyword evidence="1" id="KW-0723">Serine/threonine-protein kinase</keyword>
<comment type="caution">
    <text evidence="8">The sequence shown here is derived from an EMBL/GenBank/DDBJ whole genome shotgun (WGS) entry which is preliminary data.</text>
</comment>
<protein>
    <recommendedName>
        <fullName evidence="7">Protein kinase domain-containing protein</fullName>
    </recommendedName>
</protein>
<keyword evidence="9" id="KW-1185">Reference proteome</keyword>
<name>A0ABQ9FD08_TEGGR</name>
<evidence type="ECO:0000259" key="7">
    <source>
        <dbReference type="PROSITE" id="PS50011"/>
    </source>
</evidence>
<accession>A0ABQ9FD08</accession>
<reference evidence="8 9" key="1">
    <citation type="submission" date="2022-12" db="EMBL/GenBank/DDBJ databases">
        <title>Chromosome-level genome of Tegillarca granosa.</title>
        <authorList>
            <person name="Kim J."/>
        </authorList>
    </citation>
    <scope>NUCLEOTIDE SEQUENCE [LARGE SCALE GENOMIC DNA]</scope>
    <source>
        <strain evidence="8">Teg-2019</strain>
        <tissue evidence="8">Adductor muscle</tissue>
    </source>
</reference>